<sequence>MALRFPSHSQSPNNYYNPCQKDSREIYGQIKIHRLDTFLFKIKKSSVRILYKRNRDASPSFKILNTKEEIYAKIATKF</sequence>
<evidence type="ECO:0000313" key="1">
    <source>
        <dbReference type="EMBL" id="RNA30163.1"/>
    </source>
</evidence>
<dbReference type="Proteomes" id="UP000276133">
    <property type="component" value="Unassembled WGS sequence"/>
</dbReference>
<protein>
    <submittedName>
        <fullName evidence="1">Uncharacterized protein</fullName>
    </submittedName>
</protein>
<evidence type="ECO:0000313" key="2">
    <source>
        <dbReference type="Proteomes" id="UP000276133"/>
    </source>
</evidence>
<dbReference type="AlphaFoldDB" id="A0A3M7S2W7"/>
<comment type="caution">
    <text evidence="1">The sequence shown here is derived from an EMBL/GenBank/DDBJ whole genome shotgun (WGS) entry which is preliminary data.</text>
</comment>
<reference evidence="1 2" key="1">
    <citation type="journal article" date="2018" name="Sci. Rep.">
        <title>Genomic signatures of local adaptation to the degree of environmental predictability in rotifers.</title>
        <authorList>
            <person name="Franch-Gras L."/>
            <person name="Hahn C."/>
            <person name="Garcia-Roger E.M."/>
            <person name="Carmona M.J."/>
            <person name="Serra M."/>
            <person name="Gomez A."/>
        </authorList>
    </citation>
    <scope>NUCLEOTIDE SEQUENCE [LARGE SCALE GENOMIC DNA]</scope>
    <source>
        <strain evidence="1">HYR1</strain>
    </source>
</reference>
<proteinExistence type="predicted"/>
<keyword evidence="2" id="KW-1185">Reference proteome</keyword>
<name>A0A3M7S2W7_BRAPC</name>
<organism evidence="1 2">
    <name type="scientific">Brachionus plicatilis</name>
    <name type="common">Marine rotifer</name>
    <name type="synonym">Brachionus muelleri</name>
    <dbReference type="NCBI Taxonomy" id="10195"/>
    <lineage>
        <taxon>Eukaryota</taxon>
        <taxon>Metazoa</taxon>
        <taxon>Spiralia</taxon>
        <taxon>Gnathifera</taxon>
        <taxon>Rotifera</taxon>
        <taxon>Eurotatoria</taxon>
        <taxon>Monogononta</taxon>
        <taxon>Pseudotrocha</taxon>
        <taxon>Ploima</taxon>
        <taxon>Brachionidae</taxon>
        <taxon>Brachionus</taxon>
    </lineage>
</organism>
<accession>A0A3M7S2W7</accession>
<dbReference type="EMBL" id="REGN01002120">
    <property type="protein sequence ID" value="RNA30163.1"/>
    <property type="molecule type" value="Genomic_DNA"/>
</dbReference>
<gene>
    <name evidence="1" type="ORF">BpHYR1_000754</name>
</gene>